<protein>
    <submittedName>
        <fullName evidence="7">TonB-dependent receptor</fullName>
    </submittedName>
</protein>
<dbReference type="SUPFAM" id="SSF56935">
    <property type="entry name" value="Porins"/>
    <property type="match status" value="1"/>
</dbReference>
<dbReference type="Proteomes" id="UP000583266">
    <property type="component" value="Unassembled WGS sequence"/>
</dbReference>
<feature type="compositionally biased region" description="Basic and acidic residues" evidence="4">
    <location>
        <begin position="782"/>
        <end position="796"/>
    </location>
</feature>
<evidence type="ECO:0000313" key="8">
    <source>
        <dbReference type="Proteomes" id="UP000583266"/>
    </source>
</evidence>
<keyword evidence="8" id="KW-1185">Reference proteome</keyword>
<dbReference type="Pfam" id="PF13715">
    <property type="entry name" value="CarbopepD_reg_2"/>
    <property type="match status" value="1"/>
</dbReference>
<dbReference type="InterPro" id="IPR037066">
    <property type="entry name" value="Plug_dom_sf"/>
</dbReference>
<organism evidence="7 8">
    <name type="scientific">Chitinophaga fulva</name>
    <dbReference type="NCBI Taxonomy" id="2728842"/>
    <lineage>
        <taxon>Bacteria</taxon>
        <taxon>Pseudomonadati</taxon>
        <taxon>Bacteroidota</taxon>
        <taxon>Chitinophagia</taxon>
        <taxon>Chitinophagales</taxon>
        <taxon>Chitinophagaceae</taxon>
        <taxon>Chitinophaga</taxon>
    </lineage>
</organism>
<dbReference type="SUPFAM" id="SSF49478">
    <property type="entry name" value="Cna protein B-type domain"/>
    <property type="match status" value="1"/>
</dbReference>
<feature type="chain" id="PRO_5032521748" evidence="5">
    <location>
        <begin position="21"/>
        <end position="796"/>
    </location>
</feature>
<comment type="caution">
    <text evidence="7">The sequence shown here is derived from an EMBL/GenBank/DDBJ whole genome shotgun (WGS) entry which is preliminary data.</text>
</comment>
<dbReference type="AlphaFoldDB" id="A0A848GSK9"/>
<dbReference type="PANTHER" id="PTHR40980:SF4">
    <property type="entry name" value="TONB-DEPENDENT RECEPTOR-LIKE BETA-BARREL DOMAIN-CONTAINING PROTEIN"/>
    <property type="match status" value="1"/>
</dbReference>
<evidence type="ECO:0000256" key="5">
    <source>
        <dbReference type="SAM" id="SignalP"/>
    </source>
</evidence>
<evidence type="ECO:0000259" key="6">
    <source>
        <dbReference type="Pfam" id="PF14905"/>
    </source>
</evidence>
<feature type="signal peptide" evidence="5">
    <location>
        <begin position="1"/>
        <end position="20"/>
    </location>
</feature>
<keyword evidence="5" id="KW-0732">Signal</keyword>
<keyword evidence="3" id="KW-0998">Cell outer membrane</keyword>
<dbReference type="EMBL" id="JABBGC010000002">
    <property type="protein sequence ID" value="NML40102.1"/>
    <property type="molecule type" value="Genomic_DNA"/>
</dbReference>
<evidence type="ECO:0000256" key="1">
    <source>
        <dbReference type="ARBA" id="ARBA00004442"/>
    </source>
</evidence>
<feature type="region of interest" description="Disordered" evidence="4">
    <location>
        <begin position="777"/>
        <end position="796"/>
    </location>
</feature>
<evidence type="ECO:0000256" key="3">
    <source>
        <dbReference type="ARBA" id="ARBA00023237"/>
    </source>
</evidence>
<dbReference type="InterPro" id="IPR041700">
    <property type="entry name" value="OMP_b-brl_3"/>
</dbReference>
<dbReference type="GO" id="GO:0009279">
    <property type="term" value="C:cell outer membrane"/>
    <property type="evidence" value="ECO:0007669"/>
    <property type="project" value="UniProtKB-SubCell"/>
</dbReference>
<accession>A0A848GSK9</accession>
<gene>
    <name evidence="7" type="ORF">HHL17_23075</name>
</gene>
<dbReference type="Pfam" id="PF14905">
    <property type="entry name" value="OMP_b-brl_3"/>
    <property type="match status" value="1"/>
</dbReference>
<keyword evidence="7" id="KW-0675">Receptor</keyword>
<evidence type="ECO:0000313" key="7">
    <source>
        <dbReference type="EMBL" id="NML40102.1"/>
    </source>
</evidence>
<feature type="domain" description="Outer membrane protein beta-barrel" evidence="6">
    <location>
        <begin position="381"/>
        <end position="773"/>
    </location>
</feature>
<comment type="subcellular location">
    <subcellularLocation>
        <location evidence="1">Cell outer membrane</location>
    </subcellularLocation>
</comment>
<dbReference type="PANTHER" id="PTHR40980">
    <property type="entry name" value="PLUG DOMAIN-CONTAINING PROTEIN"/>
    <property type="match status" value="1"/>
</dbReference>
<dbReference type="RefSeq" id="WP_169227137.1">
    <property type="nucleotide sequence ID" value="NZ_JABBGC010000002.1"/>
</dbReference>
<dbReference type="Gene3D" id="2.40.170.20">
    <property type="entry name" value="TonB-dependent receptor, beta-barrel domain"/>
    <property type="match status" value="1"/>
</dbReference>
<name>A0A848GSK9_9BACT</name>
<dbReference type="Gene3D" id="2.60.40.1120">
    <property type="entry name" value="Carboxypeptidase-like, regulatory domain"/>
    <property type="match status" value="1"/>
</dbReference>
<evidence type="ECO:0000256" key="4">
    <source>
        <dbReference type="SAM" id="MobiDB-lite"/>
    </source>
</evidence>
<evidence type="ECO:0000256" key="2">
    <source>
        <dbReference type="ARBA" id="ARBA00023136"/>
    </source>
</evidence>
<sequence length="796" mass="90272">MTKFSLTFCLLICLSFLATAQKTIKGKILDNQTRQSLGYVTVSLLSPDSAFITGQTTDTAGIFRLSNLQNGRYTLLLSFFGYSKFYQDVILDNTGGSNLDLGTIALTTIPSQLNEVIVTGEKPMLQRRADKLILHVSGNPLFAASANTFDILKKIPGLQINADGSLQMTGGSAPTIFIDGKQVPMSPEELQNYLAGLAPEMIASVEVVNNPSSKYNGEHKSIIDIRLKRDRTLGWKGNISSNIQQNAYTLADNNLLLTYKTKKLSYTARLGYTAGTSIYRYSALQHLANTNIMATQNNAPTNNNNFNYQLGADYNFSKTHHIEIIGRTYQSNRHVNSFNTLHTTDAAAQQPVSDIYTFNNATPRQRTYAVYLNYNGKPGKNQLEILSSLLKISNRQNEDIQTKNLDGHRLLDYWKTDLENDILIHAVQADLSGNLGKGKWSTGARFASTTTNNQLRYDTLNTLFVFVPDSSRSNSFQYDEYVTAAYVAYERTMNKWSYSASLRAEHTHSTGNAMTQHLLTSRDYLTWLPSFSFTFPLEHAQQLHVSYSRRITRPNFAQLNPFRFYNSPLNYFVGNPYLQPSKTDMLSLAYSRHDLSVTLFAGRETDPMGRYPEYNPVTNVLEYLGRNLPYNDFGGIEVSLPLTINRWWNMNNNIRGNYKKEVTPYHDKVYAIPIFDYTLSGSQVFSLPKGITFDISYLYRSATGNSLYTFKPMGSLDLGIRKSWLKGKLNSRFNFYDVFDTYRYQLTFREKMIINNQLQHWYGNHKMALTLNYSFGKSTHTSKGESKNDEEKRAGM</sequence>
<proteinExistence type="predicted"/>
<reference evidence="7 8" key="1">
    <citation type="submission" date="2020-04" db="EMBL/GenBank/DDBJ databases">
        <title>Chitinophaga sp. G-6-1-13 sp. nov., isolated from soil.</title>
        <authorList>
            <person name="Dahal R.H."/>
            <person name="Chaudhary D.K."/>
        </authorList>
    </citation>
    <scope>NUCLEOTIDE SEQUENCE [LARGE SCALE GENOMIC DNA]</scope>
    <source>
        <strain evidence="7 8">G-6-1-13</strain>
    </source>
</reference>
<keyword evidence="2" id="KW-0472">Membrane</keyword>
<dbReference type="Gene3D" id="2.170.130.10">
    <property type="entry name" value="TonB-dependent receptor, plug domain"/>
    <property type="match status" value="1"/>
</dbReference>
<dbReference type="InterPro" id="IPR036942">
    <property type="entry name" value="Beta-barrel_TonB_sf"/>
</dbReference>